<dbReference type="PANTHER" id="PTHR46093">
    <property type="entry name" value="ACYL-COA-BINDING DOMAIN-CONTAINING PROTEIN 5"/>
    <property type="match status" value="1"/>
</dbReference>
<dbReference type="Pfam" id="PF24681">
    <property type="entry name" value="Kelch_KLHDC2_KLHL20_DRC7"/>
    <property type="match status" value="2"/>
</dbReference>
<evidence type="ECO:0008006" key="5">
    <source>
        <dbReference type="Google" id="ProtNLM"/>
    </source>
</evidence>
<evidence type="ECO:0000256" key="2">
    <source>
        <dbReference type="ARBA" id="ARBA00022737"/>
    </source>
</evidence>
<dbReference type="Proteomes" id="UP001162131">
    <property type="component" value="Unassembled WGS sequence"/>
</dbReference>
<organism evidence="3 4">
    <name type="scientific">Blepharisma stoltei</name>
    <dbReference type="NCBI Taxonomy" id="1481888"/>
    <lineage>
        <taxon>Eukaryota</taxon>
        <taxon>Sar</taxon>
        <taxon>Alveolata</taxon>
        <taxon>Ciliophora</taxon>
        <taxon>Postciliodesmatophora</taxon>
        <taxon>Heterotrichea</taxon>
        <taxon>Heterotrichida</taxon>
        <taxon>Blepharismidae</taxon>
        <taxon>Blepharisma</taxon>
    </lineage>
</organism>
<keyword evidence="4" id="KW-1185">Reference proteome</keyword>
<gene>
    <name evidence="3" type="ORF">BSTOLATCC_MIC53899</name>
</gene>
<reference evidence="3" key="1">
    <citation type="submission" date="2021-09" db="EMBL/GenBank/DDBJ databases">
        <authorList>
            <consortium name="AG Swart"/>
            <person name="Singh M."/>
            <person name="Singh A."/>
            <person name="Seah K."/>
            <person name="Emmerich C."/>
        </authorList>
    </citation>
    <scope>NUCLEOTIDE SEQUENCE</scope>
    <source>
        <strain evidence="3">ATCC30299</strain>
    </source>
</reference>
<dbReference type="EMBL" id="CAJZBQ010000053">
    <property type="protein sequence ID" value="CAG9331840.1"/>
    <property type="molecule type" value="Genomic_DNA"/>
</dbReference>
<keyword evidence="2" id="KW-0677">Repeat</keyword>
<comment type="caution">
    <text evidence="3">The sequence shown here is derived from an EMBL/GenBank/DDBJ whole genome shotgun (WGS) entry which is preliminary data.</text>
</comment>
<evidence type="ECO:0000313" key="4">
    <source>
        <dbReference type="Proteomes" id="UP001162131"/>
    </source>
</evidence>
<proteinExistence type="predicted"/>
<sequence length="514" mass="57519">MYETDINFHSRSLPKIKTSRRILIGPDTAIGIPKSLVNSHISIPEIPITRNIQTLKSFHHPSESFGENKKTFVDELIQRFSAGENAEFIDIATKVQRIKPLILFWEIKRTEGFIPEARVGATMVVVNGNIYLFGGQAGDRLNDIKMLDYKTYHWESVNPSTISNKIQEFPEPRVGHTAVSYKNSFIVYGGGGAFNQTLHLRGCFPLVHVFDTINLQWQTFKPLGRPPDARRNHGAVIIGNTMIIYGGIDSNSRVLSDLCGLNLEAMQWFVTKIDKGSVKPGPRHSFSFTSAYHPGVFRQSSNDIFSLPNVYDDIFTRKTSGIYLFGGMNHHGVIFNDLYMLQPKRKSIRDDESILKWVKLEPSGKAPLPRYNHSSALCGGWLYIIGGRNDTASFETIGNEVSDIAAYNIASCRWETLLVKGLKPGPRWGASAVSMGAKILCFGGMSLGGFCQTSLFSLETDQSNAQELVKLWEEEENHRKAKEEITLKLIQKGKLQYAAKAMLTKIGLKALNEI</sequence>
<keyword evidence="1" id="KW-0880">Kelch repeat</keyword>
<accession>A0AAU9KD34</accession>
<protein>
    <recommendedName>
        <fullName evidence="5">Kelch repeat-containing protein</fullName>
    </recommendedName>
</protein>
<dbReference type="SUPFAM" id="SSF117281">
    <property type="entry name" value="Kelch motif"/>
    <property type="match status" value="1"/>
</dbReference>
<dbReference type="PANTHER" id="PTHR46093:SF18">
    <property type="entry name" value="FIBRONECTIN TYPE-III DOMAIN-CONTAINING PROTEIN"/>
    <property type="match status" value="1"/>
</dbReference>
<dbReference type="Gene3D" id="2.120.10.80">
    <property type="entry name" value="Kelch-type beta propeller"/>
    <property type="match status" value="2"/>
</dbReference>
<dbReference type="InterPro" id="IPR015915">
    <property type="entry name" value="Kelch-typ_b-propeller"/>
</dbReference>
<evidence type="ECO:0000256" key="1">
    <source>
        <dbReference type="ARBA" id="ARBA00022441"/>
    </source>
</evidence>
<dbReference type="AlphaFoldDB" id="A0AAU9KD34"/>
<evidence type="ECO:0000313" key="3">
    <source>
        <dbReference type="EMBL" id="CAG9331840.1"/>
    </source>
</evidence>
<dbReference type="InterPro" id="IPR011043">
    <property type="entry name" value="Gal_Oxase/kelch_b-propeller"/>
</dbReference>
<dbReference type="SUPFAM" id="SSF50965">
    <property type="entry name" value="Galactose oxidase, central domain"/>
    <property type="match status" value="1"/>
</dbReference>
<name>A0AAU9KD34_9CILI</name>